<gene>
    <name evidence="1" type="ORF">A9309_05970</name>
</gene>
<reference evidence="1 2" key="1">
    <citation type="submission" date="2016-06" db="EMBL/GenBank/DDBJ databases">
        <title>Draft genome of Moraxella lacunata CCUG 57757A.</title>
        <authorList>
            <person name="Salva-Serra F."/>
            <person name="Engstrom-Jakobsson H."/>
            <person name="Thorell K."/>
            <person name="Gonzales-Siles L."/>
            <person name="Karlsson R."/>
            <person name="Boulund F."/>
            <person name="Engstrand L."/>
            <person name="Kristiansson E."/>
            <person name="Moore E."/>
        </authorList>
    </citation>
    <scope>NUCLEOTIDE SEQUENCE [LARGE SCALE GENOMIC DNA]</scope>
    <source>
        <strain evidence="1 2">CCUG 57757A</strain>
    </source>
</reference>
<dbReference type="Proteomes" id="UP000092607">
    <property type="component" value="Unassembled WGS sequence"/>
</dbReference>
<evidence type="ECO:0000313" key="2">
    <source>
        <dbReference type="Proteomes" id="UP000092607"/>
    </source>
</evidence>
<dbReference type="RefSeq" id="WP_065256844.1">
    <property type="nucleotide sequence ID" value="NZ_JARDJM010000058.1"/>
</dbReference>
<organism evidence="1 2">
    <name type="scientific">Moraxella lacunata</name>
    <dbReference type="NCBI Taxonomy" id="477"/>
    <lineage>
        <taxon>Bacteria</taxon>
        <taxon>Pseudomonadati</taxon>
        <taxon>Pseudomonadota</taxon>
        <taxon>Gammaproteobacteria</taxon>
        <taxon>Moraxellales</taxon>
        <taxon>Moraxellaceae</taxon>
        <taxon>Moraxella</taxon>
    </lineage>
</organism>
<evidence type="ECO:0000313" key="1">
    <source>
        <dbReference type="EMBL" id="OBX63212.1"/>
    </source>
</evidence>
<dbReference type="AlphaFoldDB" id="A0A1B8Q2S0"/>
<accession>A0A1B8Q2S0</accession>
<sequence>MKWLLCINNKDYPASLEAMKLYKQLDDPTAEQLGMVRIIDESGEDYLYANSLFIQVPAVFGNHIDMALSV</sequence>
<dbReference type="OrthoDB" id="5569763at2"/>
<comment type="caution">
    <text evidence="1">The sequence shown here is derived from an EMBL/GenBank/DDBJ whole genome shotgun (WGS) entry which is preliminary data.</text>
</comment>
<dbReference type="EMBL" id="LZMS01000052">
    <property type="protein sequence ID" value="OBX63212.1"/>
    <property type="molecule type" value="Genomic_DNA"/>
</dbReference>
<name>A0A1B8Q2S0_MORLA</name>
<protein>
    <submittedName>
        <fullName evidence="1">Uncharacterized protein</fullName>
    </submittedName>
</protein>
<proteinExistence type="predicted"/>